<dbReference type="EMBL" id="DWWK01000058">
    <property type="protein sequence ID" value="HJC38315.1"/>
    <property type="molecule type" value="Genomic_DNA"/>
</dbReference>
<protein>
    <submittedName>
        <fullName evidence="1">Uncharacterized protein</fullName>
    </submittedName>
</protein>
<sequence length="303" mass="35661">MANYEQAEAFCEKARRKEAAELTLFSVLDEGRLIRYDMETADGRIHVALRSLQWKEGEPEVYYSHEYEAYTWEYTDKGFLFIEEYQPAGYDGPPGRIGFRIKPLDQRCRELNRKYVLPVGYTRNNLLVTDWDETDYAGLELYDLYEILYRVKYGDYVPYSAYEGAEYEIPEVEFEEVLQTFFQIDSQTIRAKTVYHPDSRTYRYRPRGLHDAELPYGPYPEVTACEEQADGTICLTVEAVWERKGLDSAARSELVVRPLENGSFQYVSNAVQSWDEELEFVWYSPRLTDEEWDAWYGAEAMQQ</sequence>
<dbReference type="Proteomes" id="UP000823894">
    <property type="component" value="Unassembled WGS sequence"/>
</dbReference>
<name>A0A9D2NVV9_9FIRM</name>
<reference evidence="1" key="1">
    <citation type="journal article" date="2021" name="PeerJ">
        <title>Extensive microbial diversity within the chicken gut microbiome revealed by metagenomics and culture.</title>
        <authorList>
            <person name="Gilroy R."/>
            <person name="Ravi A."/>
            <person name="Getino M."/>
            <person name="Pursley I."/>
            <person name="Horton D.L."/>
            <person name="Alikhan N.F."/>
            <person name="Baker D."/>
            <person name="Gharbi K."/>
            <person name="Hall N."/>
            <person name="Watson M."/>
            <person name="Adriaenssens E.M."/>
            <person name="Foster-Nyarko E."/>
            <person name="Jarju S."/>
            <person name="Secka A."/>
            <person name="Antonio M."/>
            <person name="Oren A."/>
            <person name="Chaudhuri R.R."/>
            <person name="La Ragione R."/>
            <person name="Hildebrand F."/>
            <person name="Pallen M.J."/>
        </authorList>
    </citation>
    <scope>NUCLEOTIDE SEQUENCE</scope>
    <source>
        <strain evidence="1">ChiGjej1B1-1692</strain>
    </source>
</reference>
<evidence type="ECO:0000313" key="2">
    <source>
        <dbReference type="Proteomes" id="UP000823894"/>
    </source>
</evidence>
<gene>
    <name evidence="1" type="ORF">H9757_04540</name>
</gene>
<accession>A0A9D2NVV9</accession>
<organism evidence="1 2">
    <name type="scientific">Candidatus Mediterraneibacter faecigallinarum</name>
    <dbReference type="NCBI Taxonomy" id="2838669"/>
    <lineage>
        <taxon>Bacteria</taxon>
        <taxon>Bacillati</taxon>
        <taxon>Bacillota</taxon>
        <taxon>Clostridia</taxon>
        <taxon>Lachnospirales</taxon>
        <taxon>Lachnospiraceae</taxon>
        <taxon>Mediterraneibacter</taxon>
    </lineage>
</organism>
<proteinExistence type="predicted"/>
<reference evidence="1" key="2">
    <citation type="submission" date="2021-04" db="EMBL/GenBank/DDBJ databases">
        <authorList>
            <person name="Gilroy R."/>
        </authorList>
    </citation>
    <scope>NUCLEOTIDE SEQUENCE</scope>
    <source>
        <strain evidence="1">ChiGjej1B1-1692</strain>
    </source>
</reference>
<evidence type="ECO:0000313" key="1">
    <source>
        <dbReference type="EMBL" id="HJC38315.1"/>
    </source>
</evidence>
<dbReference type="AlphaFoldDB" id="A0A9D2NVV9"/>
<comment type="caution">
    <text evidence="1">The sequence shown here is derived from an EMBL/GenBank/DDBJ whole genome shotgun (WGS) entry which is preliminary data.</text>
</comment>
<dbReference type="InterPro" id="IPR045714">
    <property type="entry name" value="DUF6070"/>
</dbReference>
<dbReference type="Pfam" id="PF19546">
    <property type="entry name" value="DUF6070"/>
    <property type="match status" value="1"/>
</dbReference>